<name>A0A3M7B4P2_HORWE</name>
<sequence length="252" mass="27685">MSIQTKPDSCSSLNLRREMGQPRHDGSAAVSVDADAKSSFMRPSASRFDNNTMEKASREPDVAPQDIPGAATVPLTVRDPSSQRGTLDSDYGLSDADDVMLEFLTSTSEVGITSITGVDLKDNMGVILELDQIAEVVCGLALQVVANATAKDKECSWLSARDACIRSACLSRRSKWHPTAQRLAACQTCSNTRNVCLGVDQDDQGRLTLRVRPLASQFRRGAALRDPKAWILPVDNDRRTLTRHRAWRQERL</sequence>
<feature type="region of interest" description="Disordered" evidence="1">
    <location>
        <begin position="1"/>
        <end position="90"/>
    </location>
</feature>
<feature type="compositionally biased region" description="Low complexity" evidence="1">
    <location>
        <begin position="27"/>
        <end position="39"/>
    </location>
</feature>
<organism evidence="2 3">
    <name type="scientific">Hortaea werneckii</name>
    <name type="common">Black yeast</name>
    <name type="synonym">Cladosporium werneckii</name>
    <dbReference type="NCBI Taxonomy" id="91943"/>
    <lineage>
        <taxon>Eukaryota</taxon>
        <taxon>Fungi</taxon>
        <taxon>Dikarya</taxon>
        <taxon>Ascomycota</taxon>
        <taxon>Pezizomycotina</taxon>
        <taxon>Dothideomycetes</taxon>
        <taxon>Dothideomycetidae</taxon>
        <taxon>Mycosphaerellales</taxon>
        <taxon>Teratosphaeriaceae</taxon>
        <taxon>Hortaea</taxon>
    </lineage>
</organism>
<dbReference type="EMBL" id="QWIM01000434">
    <property type="protein sequence ID" value="RMY34695.1"/>
    <property type="molecule type" value="Genomic_DNA"/>
</dbReference>
<evidence type="ECO:0000256" key="1">
    <source>
        <dbReference type="SAM" id="MobiDB-lite"/>
    </source>
</evidence>
<evidence type="ECO:0000313" key="2">
    <source>
        <dbReference type="EMBL" id="RMY34695.1"/>
    </source>
</evidence>
<feature type="compositionally biased region" description="Polar residues" evidence="1">
    <location>
        <begin position="1"/>
        <end position="14"/>
    </location>
</feature>
<accession>A0A3M7B4P2</accession>
<feature type="compositionally biased region" description="Basic and acidic residues" evidence="1">
    <location>
        <begin position="15"/>
        <end position="26"/>
    </location>
</feature>
<dbReference type="AlphaFoldDB" id="A0A3M7B4P2"/>
<evidence type="ECO:0000313" key="3">
    <source>
        <dbReference type="Proteomes" id="UP000276864"/>
    </source>
</evidence>
<dbReference type="Proteomes" id="UP000276864">
    <property type="component" value="Unassembled WGS sequence"/>
</dbReference>
<comment type="caution">
    <text evidence="2">The sequence shown here is derived from an EMBL/GenBank/DDBJ whole genome shotgun (WGS) entry which is preliminary data.</text>
</comment>
<dbReference type="VEuPathDB" id="FungiDB:BTJ68_07013"/>
<protein>
    <submittedName>
        <fullName evidence="2">Uncharacterized protein</fullName>
    </submittedName>
</protein>
<gene>
    <name evidence="2" type="ORF">D0866_05094</name>
</gene>
<reference evidence="2 3" key="1">
    <citation type="journal article" date="2018" name="BMC Genomics">
        <title>Genomic evidence for intraspecific hybridization in a clonal and extremely halotolerant yeast.</title>
        <authorList>
            <person name="Gostincar C."/>
            <person name="Stajich J.E."/>
            <person name="Zupancic J."/>
            <person name="Zalar P."/>
            <person name="Gunde-Cimerman N."/>
        </authorList>
    </citation>
    <scope>NUCLEOTIDE SEQUENCE [LARGE SCALE GENOMIC DNA]</scope>
    <source>
        <strain evidence="2 3">EXF-6651</strain>
    </source>
</reference>
<proteinExistence type="predicted"/>